<dbReference type="Gene3D" id="3.40.50.300">
    <property type="entry name" value="P-loop containing nucleotide triphosphate hydrolases"/>
    <property type="match status" value="1"/>
</dbReference>
<gene>
    <name evidence="5" type="ORF">JIG36_00170</name>
</gene>
<evidence type="ECO:0000256" key="3">
    <source>
        <dbReference type="ARBA" id="ARBA00023125"/>
    </source>
</evidence>
<evidence type="ECO:0000256" key="1">
    <source>
        <dbReference type="ARBA" id="ARBA00022741"/>
    </source>
</evidence>
<organism evidence="5 6">
    <name type="scientific">Paractinoplanes ovalisporus</name>
    <dbReference type="NCBI Taxonomy" id="2810368"/>
    <lineage>
        <taxon>Bacteria</taxon>
        <taxon>Bacillati</taxon>
        <taxon>Actinomycetota</taxon>
        <taxon>Actinomycetes</taxon>
        <taxon>Micromonosporales</taxon>
        <taxon>Micromonosporaceae</taxon>
        <taxon>Paractinoplanes</taxon>
    </lineage>
</organism>
<evidence type="ECO:0000256" key="2">
    <source>
        <dbReference type="ARBA" id="ARBA00022840"/>
    </source>
</evidence>
<feature type="domain" description="DNA mismatch repair proteins mutS family" evidence="4">
    <location>
        <begin position="319"/>
        <end position="479"/>
    </location>
</feature>
<dbReference type="SUPFAM" id="SSF52540">
    <property type="entry name" value="P-loop containing nucleoside triphosphate hydrolases"/>
    <property type="match status" value="1"/>
</dbReference>
<dbReference type="InterPro" id="IPR045076">
    <property type="entry name" value="MutS"/>
</dbReference>
<evidence type="ECO:0000259" key="4">
    <source>
        <dbReference type="SMART" id="SM00534"/>
    </source>
</evidence>
<keyword evidence="1" id="KW-0547">Nucleotide-binding</keyword>
<sequence>MRPGLLDGDTGPEPRPQAESVAADLGLAAVIEAMAGGDPVIAETARVVLLAMPPSAEHIAYRQQVLTDCVREPGLARELYDLAGRAVEVHENASRAVFFATPETLLNQSIGTLTAFLQLLRELRALAERYRTRVSSAGFQQFFTMVETQFGEEYVSSAAAWLGGLGPGGTLLVSARLGAGHQSEALVMRRPHRSARSLFRRAGRASGPSATYKIPYGDEAAHRALSSLQDMSLAGLADAVHRSAQHVLAFFTALRTETAFHLGSLNLRQALQERGAPVGLPDVRDAESRVLHARGLYDPGLQLRLDEPVVANDLDADGKSLIMVTGANRGGKSTFLRSLGLAQLMADAGTFVGATAFTTSARSGVFTHFTRDEDDSRTSGKFDEELRRISQVADGISPYGLLLCNESFQSTNEREGSGIARRIVDAMTDAGVTVVFVTHLHELAQGCYEDALPARFLRADRDRSFRLHEAAPEASSHGADLWSRRHGLRED</sequence>
<comment type="caution">
    <text evidence="5">The sequence shown here is derived from an EMBL/GenBank/DDBJ whole genome shotgun (WGS) entry which is preliminary data.</text>
</comment>
<dbReference type="InterPro" id="IPR000432">
    <property type="entry name" value="DNA_mismatch_repair_MutS_C"/>
</dbReference>
<dbReference type="PANTHER" id="PTHR11361:SF34">
    <property type="entry name" value="DNA MISMATCH REPAIR PROTEIN MSH1, MITOCHONDRIAL"/>
    <property type="match status" value="1"/>
</dbReference>
<dbReference type="Proteomes" id="UP000632138">
    <property type="component" value="Unassembled WGS sequence"/>
</dbReference>
<accession>A0ABS2A3V6</accession>
<keyword evidence="6" id="KW-1185">Reference proteome</keyword>
<dbReference type="PANTHER" id="PTHR11361">
    <property type="entry name" value="DNA MISMATCH REPAIR PROTEIN MUTS FAMILY MEMBER"/>
    <property type="match status" value="1"/>
</dbReference>
<dbReference type="RefSeq" id="WP_203373899.1">
    <property type="nucleotide sequence ID" value="NZ_JAENHP010000001.1"/>
</dbReference>
<dbReference type="SMART" id="SM00534">
    <property type="entry name" value="MUTSac"/>
    <property type="match status" value="1"/>
</dbReference>
<evidence type="ECO:0000313" key="5">
    <source>
        <dbReference type="EMBL" id="MBM2613969.1"/>
    </source>
</evidence>
<reference evidence="5 6" key="1">
    <citation type="submission" date="2021-01" db="EMBL/GenBank/DDBJ databases">
        <title>Actinoplanes sp. nov. LDG1-06 isolated from lichen.</title>
        <authorList>
            <person name="Saeng-In P."/>
            <person name="Phongsopitanun W."/>
            <person name="Kanchanasin P."/>
            <person name="Yuki M."/>
            <person name="Kudo T."/>
            <person name="Ohkuma M."/>
            <person name="Tanasupawat S."/>
        </authorList>
    </citation>
    <scope>NUCLEOTIDE SEQUENCE [LARGE SCALE GENOMIC DNA]</scope>
    <source>
        <strain evidence="5 6">LDG1-06</strain>
    </source>
</reference>
<keyword evidence="3" id="KW-0238">DNA-binding</keyword>
<dbReference type="InterPro" id="IPR027417">
    <property type="entry name" value="P-loop_NTPase"/>
</dbReference>
<evidence type="ECO:0000313" key="6">
    <source>
        <dbReference type="Proteomes" id="UP000632138"/>
    </source>
</evidence>
<protein>
    <recommendedName>
        <fullName evidence="4">DNA mismatch repair proteins mutS family domain-containing protein</fullName>
    </recommendedName>
</protein>
<keyword evidence="2" id="KW-0067">ATP-binding</keyword>
<name>A0ABS2A3V6_9ACTN</name>
<proteinExistence type="predicted"/>
<dbReference type="EMBL" id="JAENHP010000001">
    <property type="protein sequence ID" value="MBM2613969.1"/>
    <property type="molecule type" value="Genomic_DNA"/>
</dbReference>
<dbReference type="Pfam" id="PF00488">
    <property type="entry name" value="MutS_V"/>
    <property type="match status" value="1"/>
</dbReference>